<dbReference type="STRING" id="411461.DORFOR_00032"/>
<sequence length="159" mass="18158">MSDNIKETVAKNLLYYRKKNKITQKELAEKLGVKHNAISSWENGVNSIDIDTLFQICKIFGISVNDMYASPFHQLSSLKNIDVSKFDTAKVVSIENLFSTLKELSIENLNKVNIYVENLLTNQQMEEALTVQAAHGRTDIKVTDEMNQHDDDIMDDKNF</sequence>
<dbReference type="InterPro" id="IPR010982">
    <property type="entry name" value="Lambda_DNA-bd_dom_sf"/>
</dbReference>
<dbReference type="Proteomes" id="UP000005359">
    <property type="component" value="Unassembled WGS sequence"/>
</dbReference>
<dbReference type="eggNOG" id="COG1396">
    <property type="taxonomic scope" value="Bacteria"/>
</dbReference>
<dbReference type="Pfam" id="PF01381">
    <property type="entry name" value="HTH_3"/>
    <property type="match status" value="1"/>
</dbReference>
<dbReference type="EMBL" id="AAXA02000002">
    <property type="protein sequence ID" value="EDR48597.1"/>
    <property type="molecule type" value="Genomic_DNA"/>
</dbReference>
<dbReference type="InterPro" id="IPR001387">
    <property type="entry name" value="Cro/C1-type_HTH"/>
</dbReference>
<dbReference type="PROSITE" id="PS50943">
    <property type="entry name" value="HTH_CROC1"/>
    <property type="match status" value="1"/>
</dbReference>
<dbReference type="SUPFAM" id="SSF47413">
    <property type="entry name" value="lambda repressor-like DNA-binding domains"/>
    <property type="match status" value="1"/>
</dbReference>
<evidence type="ECO:0000256" key="1">
    <source>
        <dbReference type="ARBA" id="ARBA00023125"/>
    </source>
</evidence>
<gene>
    <name evidence="3" type="ORF">DORFOR_00032</name>
</gene>
<reference evidence="3 4" key="1">
    <citation type="submission" date="2007-10" db="EMBL/GenBank/DDBJ databases">
        <title>Draft genome sequence of Dorea formicigenerans(ATCC 27755).</title>
        <authorList>
            <person name="Sudarsanam P."/>
            <person name="Ley R."/>
            <person name="Guruge J."/>
            <person name="Turnbaugh P.J."/>
            <person name="Mahowald M."/>
            <person name="Liep D."/>
            <person name="Gordon J."/>
        </authorList>
    </citation>
    <scope>NUCLEOTIDE SEQUENCE [LARGE SCALE GENOMIC DNA]</scope>
    <source>
        <strain evidence="3 4">ATCC 27755</strain>
    </source>
</reference>
<organism evidence="3 4">
    <name type="scientific">Dorea formicigenerans ATCC 27755</name>
    <dbReference type="NCBI Taxonomy" id="411461"/>
    <lineage>
        <taxon>Bacteria</taxon>
        <taxon>Bacillati</taxon>
        <taxon>Bacillota</taxon>
        <taxon>Clostridia</taxon>
        <taxon>Lachnospirales</taxon>
        <taxon>Lachnospiraceae</taxon>
        <taxon>Dorea</taxon>
    </lineage>
</organism>
<dbReference type="SMART" id="SM00530">
    <property type="entry name" value="HTH_XRE"/>
    <property type="match status" value="1"/>
</dbReference>
<name>B0G1D1_9FIRM</name>
<evidence type="ECO:0000313" key="4">
    <source>
        <dbReference type="Proteomes" id="UP000005359"/>
    </source>
</evidence>
<comment type="caution">
    <text evidence="3">The sequence shown here is derived from an EMBL/GenBank/DDBJ whole genome shotgun (WGS) entry which is preliminary data.</text>
</comment>
<reference evidence="3 4" key="2">
    <citation type="submission" date="2007-10" db="EMBL/GenBank/DDBJ databases">
        <authorList>
            <person name="Fulton L."/>
            <person name="Clifton S."/>
            <person name="Fulton B."/>
            <person name="Xu J."/>
            <person name="Minx P."/>
            <person name="Pepin K.H."/>
            <person name="Johnson M."/>
            <person name="Thiruvilangam P."/>
            <person name="Bhonagiri V."/>
            <person name="Nash W.E."/>
            <person name="Wang C."/>
            <person name="Mardis E.R."/>
            <person name="Wilson R.K."/>
        </authorList>
    </citation>
    <scope>NUCLEOTIDE SEQUENCE [LARGE SCALE GENOMIC DNA]</scope>
    <source>
        <strain evidence="3 4">ATCC 27755</strain>
    </source>
</reference>
<dbReference type="RefSeq" id="WP_005330148.1">
    <property type="nucleotide sequence ID" value="NZ_AAXA02000002.1"/>
</dbReference>
<evidence type="ECO:0000259" key="2">
    <source>
        <dbReference type="PROSITE" id="PS50943"/>
    </source>
</evidence>
<evidence type="ECO:0000313" key="3">
    <source>
        <dbReference type="EMBL" id="EDR48597.1"/>
    </source>
</evidence>
<dbReference type="Gene3D" id="1.10.260.40">
    <property type="entry name" value="lambda repressor-like DNA-binding domains"/>
    <property type="match status" value="1"/>
</dbReference>
<dbReference type="PaxDb" id="411461-DORFOR_00032"/>
<feature type="domain" description="HTH cro/C1-type" evidence="2">
    <location>
        <begin position="13"/>
        <end position="67"/>
    </location>
</feature>
<protein>
    <submittedName>
        <fullName evidence="3">DNA-binding helix-turn-helix protein</fullName>
    </submittedName>
</protein>
<keyword evidence="1 3" id="KW-0238">DNA-binding</keyword>
<proteinExistence type="predicted"/>
<dbReference type="GO" id="GO:0003677">
    <property type="term" value="F:DNA binding"/>
    <property type="evidence" value="ECO:0007669"/>
    <property type="project" value="UniProtKB-KW"/>
</dbReference>
<dbReference type="CDD" id="cd00093">
    <property type="entry name" value="HTH_XRE"/>
    <property type="match status" value="1"/>
</dbReference>
<dbReference type="GeneID" id="92864737"/>
<dbReference type="PANTHER" id="PTHR46558:SF4">
    <property type="entry name" value="DNA-BIDING PHAGE PROTEIN"/>
    <property type="match status" value="1"/>
</dbReference>
<dbReference type="PANTHER" id="PTHR46558">
    <property type="entry name" value="TRACRIPTIONAL REGULATORY PROTEIN-RELATED-RELATED"/>
    <property type="match status" value="1"/>
</dbReference>
<dbReference type="AlphaFoldDB" id="B0G1D1"/>
<accession>B0G1D1</accession>